<dbReference type="RefSeq" id="WP_146356898.1">
    <property type="nucleotide sequence ID" value="NZ_VOBR01000022.1"/>
</dbReference>
<evidence type="ECO:0000259" key="3">
    <source>
        <dbReference type="PROSITE" id="PS51096"/>
    </source>
</evidence>
<dbReference type="SUPFAM" id="SSF51735">
    <property type="entry name" value="NAD(P)-binding Rossmann-fold domains"/>
    <property type="match status" value="1"/>
</dbReference>
<sequence>MRAIQITEFGGPEVLQQVELPDPVPGPGEVLIDVSRAGLNYADTHQAENSYLSSYTVPLVPGGEVVGTTADGRRVVALTPGTGGYAEKAVAPTLTTFDVPEGVDDLTALSLIVQGATAWLLLRKSAHLEAGESVVVHAAAGGVGTIAVQLAKLWGAGRVIATASSDDKRKLALDLGADVAIDSRSTDMTADLIEANGGRRVDIVLDMTGGATTDQSIVALAPFGRLAFYGMASRERPKAIELGNLLSHSTTVAGMWLPHALRVRDAAHGTLAHRAMAELFQLVLEGKVKAIPGGEYGMGEIRQAHEDLRSRRTQGKLLLDPSR</sequence>
<evidence type="ECO:0000256" key="1">
    <source>
        <dbReference type="ARBA" id="ARBA00022857"/>
    </source>
</evidence>
<evidence type="ECO:0000313" key="4">
    <source>
        <dbReference type="EMBL" id="TWP48197.1"/>
    </source>
</evidence>
<dbReference type="EMBL" id="VOBR01000022">
    <property type="protein sequence ID" value="TWP48197.1"/>
    <property type="molecule type" value="Genomic_DNA"/>
</dbReference>
<dbReference type="CDD" id="cd08241">
    <property type="entry name" value="QOR1"/>
    <property type="match status" value="1"/>
</dbReference>
<dbReference type="InterPro" id="IPR004701">
    <property type="entry name" value="PTS_EIIA_man-typ"/>
</dbReference>
<comment type="caution">
    <text evidence="4">The sequence shown here is derived from an EMBL/GenBank/DDBJ whole genome shotgun (WGS) entry which is preliminary data.</text>
</comment>
<reference evidence="4 5" key="1">
    <citation type="submission" date="2019-07" db="EMBL/GenBank/DDBJ databases">
        <title>Lentzea xizangensis sp. nov., isolated from Qinghai-Tibetan Plateau Soils.</title>
        <authorList>
            <person name="Huang J."/>
        </authorList>
    </citation>
    <scope>NUCLEOTIDE SEQUENCE [LARGE SCALE GENOMIC DNA]</scope>
    <source>
        <strain evidence="4 5">FXJ1.1311</strain>
    </source>
</reference>
<keyword evidence="5" id="KW-1185">Reference proteome</keyword>
<dbReference type="PROSITE" id="PS51096">
    <property type="entry name" value="PTS_EIIA_TYPE_4"/>
    <property type="match status" value="1"/>
</dbReference>
<dbReference type="InterPro" id="IPR020843">
    <property type="entry name" value="ER"/>
</dbReference>
<dbReference type="GO" id="GO:0016020">
    <property type="term" value="C:membrane"/>
    <property type="evidence" value="ECO:0007669"/>
    <property type="project" value="InterPro"/>
</dbReference>
<dbReference type="InterPro" id="IPR036291">
    <property type="entry name" value="NAD(P)-bd_dom_sf"/>
</dbReference>
<evidence type="ECO:0000313" key="5">
    <source>
        <dbReference type="Proteomes" id="UP000316639"/>
    </source>
</evidence>
<dbReference type="GO" id="GO:0009401">
    <property type="term" value="P:phosphoenolpyruvate-dependent sugar phosphotransferase system"/>
    <property type="evidence" value="ECO:0007669"/>
    <property type="project" value="InterPro"/>
</dbReference>
<dbReference type="InterPro" id="IPR013149">
    <property type="entry name" value="ADH-like_C"/>
</dbReference>
<feature type="domain" description="PTS EIIA type-4" evidence="3">
    <location>
        <begin position="129"/>
        <end position="291"/>
    </location>
</feature>
<dbReference type="InterPro" id="IPR011032">
    <property type="entry name" value="GroES-like_sf"/>
</dbReference>
<organism evidence="4 5">
    <name type="scientific">Lentzea tibetensis</name>
    <dbReference type="NCBI Taxonomy" id="2591470"/>
    <lineage>
        <taxon>Bacteria</taxon>
        <taxon>Bacillati</taxon>
        <taxon>Actinomycetota</taxon>
        <taxon>Actinomycetes</taxon>
        <taxon>Pseudonocardiales</taxon>
        <taxon>Pseudonocardiaceae</taxon>
        <taxon>Lentzea</taxon>
    </lineage>
</organism>
<dbReference type="GO" id="GO:0035925">
    <property type="term" value="F:mRNA 3'-UTR AU-rich region binding"/>
    <property type="evidence" value="ECO:0007669"/>
    <property type="project" value="TreeGrafter"/>
</dbReference>
<dbReference type="GO" id="GO:0003960">
    <property type="term" value="F:quinone reductase (NADPH) activity"/>
    <property type="evidence" value="ECO:0007669"/>
    <property type="project" value="TreeGrafter"/>
</dbReference>
<dbReference type="AlphaFoldDB" id="A0A563EM18"/>
<dbReference type="GO" id="GO:0070402">
    <property type="term" value="F:NADPH binding"/>
    <property type="evidence" value="ECO:0007669"/>
    <property type="project" value="TreeGrafter"/>
</dbReference>
<dbReference type="PANTHER" id="PTHR48106">
    <property type="entry name" value="QUINONE OXIDOREDUCTASE PIG3-RELATED"/>
    <property type="match status" value="1"/>
</dbReference>
<dbReference type="InterPro" id="IPR013154">
    <property type="entry name" value="ADH-like_N"/>
</dbReference>
<dbReference type="Gene3D" id="3.40.50.720">
    <property type="entry name" value="NAD(P)-binding Rossmann-like Domain"/>
    <property type="match status" value="1"/>
</dbReference>
<dbReference type="GO" id="GO:0005829">
    <property type="term" value="C:cytosol"/>
    <property type="evidence" value="ECO:0007669"/>
    <property type="project" value="TreeGrafter"/>
</dbReference>
<dbReference type="Gene3D" id="3.90.180.10">
    <property type="entry name" value="Medium-chain alcohol dehydrogenases, catalytic domain"/>
    <property type="match status" value="1"/>
</dbReference>
<name>A0A563EM18_9PSEU</name>
<proteinExistence type="predicted"/>
<evidence type="ECO:0000256" key="2">
    <source>
        <dbReference type="ARBA" id="ARBA00023002"/>
    </source>
</evidence>
<accession>A0A563EM18</accession>
<protein>
    <submittedName>
        <fullName evidence="4">NADPH:quinone oxidoreductase family protein</fullName>
    </submittedName>
</protein>
<dbReference type="Proteomes" id="UP000316639">
    <property type="component" value="Unassembled WGS sequence"/>
</dbReference>
<dbReference type="Pfam" id="PF08240">
    <property type="entry name" value="ADH_N"/>
    <property type="match status" value="1"/>
</dbReference>
<keyword evidence="2" id="KW-0560">Oxidoreductase</keyword>
<dbReference type="SUPFAM" id="SSF50129">
    <property type="entry name" value="GroES-like"/>
    <property type="match status" value="1"/>
</dbReference>
<gene>
    <name evidence="4" type="ORF">FKR81_29940</name>
</gene>
<dbReference type="SMART" id="SM00829">
    <property type="entry name" value="PKS_ER"/>
    <property type="match status" value="1"/>
</dbReference>
<dbReference type="Pfam" id="PF00107">
    <property type="entry name" value="ADH_zinc_N"/>
    <property type="match status" value="1"/>
</dbReference>
<keyword evidence="1" id="KW-0521">NADP</keyword>
<dbReference type="OrthoDB" id="9805883at2"/>
<dbReference type="PANTHER" id="PTHR48106:SF13">
    <property type="entry name" value="QUINONE OXIDOREDUCTASE-RELATED"/>
    <property type="match status" value="1"/>
</dbReference>